<organism evidence="2">
    <name type="scientific">hydrothermal vent metagenome</name>
    <dbReference type="NCBI Taxonomy" id="652676"/>
    <lineage>
        <taxon>unclassified sequences</taxon>
        <taxon>metagenomes</taxon>
        <taxon>ecological metagenomes</taxon>
    </lineage>
</organism>
<feature type="transmembrane region" description="Helical" evidence="1">
    <location>
        <begin position="25"/>
        <end position="42"/>
    </location>
</feature>
<feature type="transmembrane region" description="Helical" evidence="1">
    <location>
        <begin position="182"/>
        <end position="204"/>
    </location>
</feature>
<keyword evidence="1" id="KW-0472">Membrane</keyword>
<reference evidence="2" key="1">
    <citation type="submission" date="2016-10" db="EMBL/GenBank/DDBJ databases">
        <authorList>
            <person name="de Groot N.N."/>
        </authorList>
    </citation>
    <scope>NUCLEOTIDE SEQUENCE</scope>
</reference>
<dbReference type="EMBL" id="FPIB01000009">
    <property type="protein sequence ID" value="SFV90075.1"/>
    <property type="molecule type" value="Genomic_DNA"/>
</dbReference>
<proteinExistence type="predicted"/>
<feature type="transmembrane region" description="Helical" evidence="1">
    <location>
        <begin position="120"/>
        <end position="140"/>
    </location>
</feature>
<keyword evidence="1" id="KW-0812">Transmembrane</keyword>
<dbReference type="AlphaFoldDB" id="A0A1W1E7Y7"/>
<protein>
    <submittedName>
        <fullName evidence="2">Uncharacterized protein</fullName>
    </submittedName>
</protein>
<feature type="transmembrane region" description="Helical" evidence="1">
    <location>
        <begin position="54"/>
        <end position="73"/>
    </location>
</feature>
<sequence>MGKGGNFTHLFPSNNTANQTNPTSVAKRALFWFVLFFFLLYLKYRPYEQPAHIVHGLFEYIFTLYHFVINQTIGIVHEAGHGVCYLLPCPTFIMVLNGTLFQWLFPMGIAWYYKKRHNMTGYWLGLFVLGVSMDYTAWYISTAPEGAYVPAAKSFLGVGGLHDFHYILTTLGLLAYSSAISMMLKILSLLLMFRSVFGLFSIAYPGNKKRLRRVG</sequence>
<accession>A0A1W1E7Y7</accession>
<name>A0A1W1E7Y7_9ZZZZ</name>
<feature type="transmembrane region" description="Helical" evidence="1">
    <location>
        <begin position="85"/>
        <end position="113"/>
    </location>
</feature>
<evidence type="ECO:0000256" key="1">
    <source>
        <dbReference type="SAM" id="Phobius"/>
    </source>
</evidence>
<evidence type="ECO:0000313" key="2">
    <source>
        <dbReference type="EMBL" id="SFV90075.1"/>
    </source>
</evidence>
<keyword evidence="1" id="KW-1133">Transmembrane helix</keyword>
<gene>
    <name evidence="2" type="ORF">MNB_SV-4-240</name>
</gene>